<dbReference type="SUPFAM" id="SSF52540">
    <property type="entry name" value="P-loop containing nucleoside triphosphate hydrolases"/>
    <property type="match status" value="1"/>
</dbReference>
<dbReference type="OrthoDB" id="448455at2759"/>
<reference evidence="5" key="1">
    <citation type="submission" date="2020-05" db="EMBL/GenBank/DDBJ databases">
        <title>Mycena genomes resolve the evolution of fungal bioluminescence.</title>
        <authorList>
            <person name="Tsai I.J."/>
        </authorList>
    </citation>
    <scope>NUCLEOTIDE SEQUENCE</scope>
    <source>
        <strain evidence="5">CCC161011</strain>
    </source>
</reference>
<comment type="caution">
    <text evidence="5">The sequence shown here is derived from an EMBL/GenBank/DDBJ whole genome shotgun (WGS) entry which is preliminary data.</text>
</comment>
<evidence type="ECO:0000313" key="6">
    <source>
        <dbReference type="Proteomes" id="UP000620124"/>
    </source>
</evidence>
<dbReference type="SUPFAM" id="SSF48403">
    <property type="entry name" value="Ankyrin repeat"/>
    <property type="match status" value="1"/>
</dbReference>
<gene>
    <name evidence="5" type="ORF">MVEN_00968100</name>
</gene>
<feature type="repeat" description="ANK" evidence="2">
    <location>
        <begin position="405"/>
        <end position="434"/>
    </location>
</feature>
<dbReference type="PROSITE" id="PS50088">
    <property type="entry name" value="ANK_REPEAT"/>
    <property type="match status" value="5"/>
</dbReference>
<keyword evidence="2" id="KW-0040">ANK repeat</keyword>
<dbReference type="Proteomes" id="UP000620124">
    <property type="component" value="Unassembled WGS sequence"/>
</dbReference>
<proteinExistence type="predicted"/>
<evidence type="ECO:0000256" key="3">
    <source>
        <dbReference type="SAM" id="MobiDB-lite"/>
    </source>
</evidence>
<organism evidence="5 6">
    <name type="scientific">Mycena venus</name>
    <dbReference type="NCBI Taxonomy" id="2733690"/>
    <lineage>
        <taxon>Eukaryota</taxon>
        <taxon>Fungi</taxon>
        <taxon>Dikarya</taxon>
        <taxon>Basidiomycota</taxon>
        <taxon>Agaricomycotina</taxon>
        <taxon>Agaricomycetes</taxon>
        <taxon>Agaricomycetidae</taxon>
        <taxon>Agaricales</taxon>
        <taxon>Marasmiineae</taxon>
        <taxon>Mycenaceae</taxon>
        <taxon>Mycena</taxon>
    </lineage>
</organism>
<feature type="repeat" description="ANK" evidence="2">
    <location>
        <begin position="471"/>
        <end position="500"/>
    </location>
</feature>
<evidence type="ECO:0000256" key="1">
    <source>
        <dbReference type="ARBA" id="ARBA00022737"/>
    </source>
</evidence>
<dbReference type="Pfam" id="PF24883">
    <property type="entry name" value="NPHP3_N"/>
    <property type="match status" value="1"/>
</dbReference>
<feature type="domain" description="Nephrocystin 3-like N-terminal" evidence="4">
    <location>
        <begin position="89"/>
        <end position="249"/>
    </location>
</feature>
<dbReference type="InterPro" id="IPR056884">
    <property type="entry name" value="NPHP3-like_N"/>
</dbReference>
<keyword evidence="6" id="KW-1185">Reference proteome</keyword>
<accession>A0A8H6YC14</accession>
<dbReference type="PRINTS" id="PR01415">
    <property type="entry name" value="ANKYRIN"/>
</dbReference>
<dbReference type="PANTHER" id="PTHR10039:SF15">
    <property type="entry name" value="NACHT DOMAIN-CONTAINING PROTEIN"/>
    <property type="match status" value="1"/>
</dbReference>
<dbReference type="PANTHER" id="PTHR10039">
    <property type="entry name" value="AMELOGENIN"/>
    <property type="match status" value="1"/>
</dbReference>
<dbReference type="EMBL" id="JACAZI010000007">
    <property type="protein sequence ID" value="KAF7356357.1"/>
    <property type="molecule type" value="Genomic_DNA"/>
</dbReference>
<dbReference type="InterPro" id="IPR027417">
    <property type="entry name" value="P-loop_NTPase"/>
</dbReference>
<protein>
    <submittedName>
        <fullName evidence="5">ANK-REP-REGION domain-containing protein</fullName>
    </submittedName>
</protein>
<dbReference type="SMART" id="SM00248">
    <property type="entry name" value="ANK"/>
    <property type="match status" value="6"/>
</dbReference>
<dbReference type="AlphaFoldDB" id="A0A8H6YC14"/>
<evidence type="ECO:0000256" key="2">
    <source>
        <dbReference type="PROSITE-ProRule" id="PRU00023"/>
    </source>
</evidence>
<feature type="repeat" description="ANK" evidence="2">
    <location>
        <begin position="435"/>
        <end position="467"/>
    </location>
</feature>
<keyword evidence="1" id="KW-0677">Repeat</keyword>
<dbReference type="Gene3D" id="1.25.40.20">
    <property type="entry name" value="Ankyrin repeat-containing domain"/>
    <property type="match status" value="1"/>
</dbReference>
<dbReference type="InterPro" id="IPR036770">
    <property type="entry name" value="Ankyrin_rpt-contain_sf"/>
</dbReference>
<sequence length="535" mass="57640">MSQQPSECYTVTVEGGKGGPGGPGSQQGGNGGPGLGATLNFNAETIHIIINHANREEGIDISRLDFLNWLSPINFFLQQADISQVRVKGTGEWLLVHPLFQQWESGSGRTLWCCGIPGAGKTVLMSMVVDHLSVACRNNKDTGVACIYLNHKEAKDQTPSKLLAALWRQLVHSRDVGIIAKKLYQQHREKGTAPLLDEVVHMLSSSLKEFSKVFVVVDAIDEYPEFEQHILLQHLAAIGSNVNLMISSRPHISPDPSLFTNLETLHIRATPRDIQEYINAQIYSSPRLFEHVKAQSTLQGEIHAKIIDAVDGMFLLAKLHIESIRTKNTIKAGEEYMGSALHAAVTKGHTEIVHILVEKGADINTAGREWGSLLHSAAYLGHTEIVSILIEKGAKVNAAGGPYGSVLHTAVGKGHTEIVRILIESGADINTARREWGRSLHTAAYLGHTKIVCLFFENGADVNAAGGCYGSPLQAAAYGGNTEIVSVLLEKGAKINAAGGSYGSALHIAITKGHTDIVCILVEKGCQCQCSRGGT</sequence>
<dbReference type="Pfam" id="PF12796">
    <property type="entry name" value="Ank_2"/>
    <property type="match status" value="2"/>
</dbReference>
<feature type="region of interest" description="Disordered" evidence="3">
    <location>
        <begin position="1"/>
        <end position="34"/>
    </location>
</feature>
<evidence type="ECO:0000259" key="4">
    <source>
        <dbReference type="Pfam" id="PF24883"/>
    </source>
</evidence>
<dbReference type="PROSITE" id="PS50297">
    <property type="entry name" value="ANK_REP_REGION"/>
    <property type="match status" value="5"/>
</dbReference>
<dbReference type="Gene3D" id="3.40.50.300">
    <property type="entry name" value="P-loop containing nucleotide triphosphate hydrolases"/>
    <property type="match status" value="1"/>
</dbReference>
<name>A0A8H6YC14_9AGAR</name>
<dbReference type="Pfam" id="PF00023">
    <property type="entry name" value="Ank"/>
    <property type="match status" value="1"/>
</dbReference>
<feature type="repeat" description="ANK" evidence="2">
    <location>
        <begin position="369"/>
        <end position="401"/>
    </location>
</feature>
<feature type="repeat" description="ANK" evidence="2">
    <location>
        <begin position="336"/>
        <end position="368"/>
    </location>
</feature>
<dbReference type="InterPro" id="IPR002110">
    <property type="entry name" value="Ankyrin_rpt"/>
</dbReference>
<feature type="compositionally biased region" description="Gly residues" evidence="3">
    <location>
        <begin position="15"/>
        <end position="34"/>
    </location>
</feature>
<evidence type="ECO:0000313" key="5">
    <source>
        <dbReference type="EMBL" id="KAF7356357.1"/>
    </source>
</evidence>